<dbReference type="AlphaFoldDB" id="A0A158JXD6"/>
<evidence type="ECO:0000313" key="1">
    <source>
        <dbReference type="EMBL" id="SAL73163.1"/>
    </source>
</evidence>
<dbReference type="EMBL" id="FCOK02000130">
    <property type="protein sequence ID" value="SAL73163.1"/>
    <property type="molecule type" value="Genomic_DNA"/>
</dbReference>
<name>A0A158JXD6_9BURK</name>
<proteinExistence type="predicted"/>
<gene>
    <name evidence="1" type="ORF">AWB69_08935</name>
</gene>
<dbReference type="RefSeq" id="WP_062092946.1">
    <property type="nucleotide sequence ID" value="NZ_FCOK02000130.1"/>
</dbReference>
<organism evidence="1 2">
    <name type="scientific">Caballeronia udeis</name>
    <dbReference type="NCBI Taxonomy" id="1232866"/>
    <lineage>
        <taxon>Bacteria</taxon>
        <taxon>Pseudomonadati</taxon>
        <taxon>Pseudomonadota</taxon>
        <taxon>Betaproteobacteria</taxon>
        <taxon>Burkholderiales</taxon>
        <taxon>Burkholderiaceae</taxon>
        <taxon>Caballeronia</taxon>
    </lineage>
</organism>
<accession>A0A158JXD6</accession>
<dbReference type="Proteomes" id="UP000054683">
    <property type="component" value="Unassembled WGS sequence"/>
</dbReference>
<sequence>MQLDSQRIQTRNPLGILVVSFNVLRDGIVVDNVPTQSLAFERMDALWAKRPESDKVAEQLYSGD</sequence>
<protein>
    <submittedName>
        <fullName evidence="1">Uncharacterized protein</fullName>
    </submittedName>
</protein>
<reference evidence="1 2" key="1">
    <citation type="submission" date="2016-01" db="EMBL/GenBank/DDBJ databases">
        <authorList>
            <person name="Oliw E.H."/>
        </authorList>
    </citation>
    <scope>NUCLEOTIDE SEQUENCE [LARGE SCALE GENOMIC DNA]</scope>
    <source>
        <strain evidence="1">LMG 27134</strain>
    </source>
</reference>
<dbReference type="OrthoDB" id="9009353at2"/>
<evidence type="ECO:0000313" key="2">
    <source>
        <dbReference type="Proteomes" id="UP000054683"/>
    </source>
</evidence>